<dbReference type="Gene3D" id="2.10.70.10">
    <property type="entry name" value="Complement Module, domain 1"/>
    <property type="match status" value="4"/>
</dbReference>
<feature type="transmembrane region" description="Helical" evidence="5">
    <location>
        <begin position="297"/>
        <end position="319"/>
    </location>
</feature>
<gene>
    <name evidence="7" type="ORF">DNTS_015308</name>
</gene>
<dbReference type="OrthoDB" id="8961654at2759"/>
<accession>A0A553QHG9</accession>
<evidence type="ECO:0000313" key="8">
    <source>
        <dbReference type="Proteomes" id="UP000316079"/>
    </source>
</evidence>
<feature type="domain" description="Sushi" evidence="6">
    <location>
        <begin position="196"/>
        <end position="252"/>
    </location>
</feature>
<dbReference type="Proteomes" id="UP000316079">
    <property type="component" value="Unassembled WGS sequence"/>
</dbReference>
<evidence type="ECO:0000259" key="6">
    <source>
        <dbReference type="PROSITE" id="PS50923"/>
    </source>
</evidence>
<feature type="domain" description="Sushi" evidence="6">
    <location>
        <begin position="136"/>
        <end position="195"/>
    </location>
</feature>
<evidence type="ECO:0000256" key="4">
    <source>
        <dbReference type="PROSITE-ProRule" id="PRU00302"/>
    </source>
</evidence>
<dbReference type="InterPro" id="IPR000436">
    <property type="entry name" value="Sushi_SCR_CCP_dom"/>
</dbReference>
<evidence type="ECO:0000256" key="1">
    <source>
        <dbReference type="ARBA" id="ARBA00022729"/>
    </source>
</evidence>
<keyword evidence="2" id="KW-0677">Repeat</keyword>
<dbReference type="PANTHER" id="PTHR45656:SF4">
    <property type="entry name" value="PROTEIN CBR-CLEC-78"/>
    <property type="match status" value="1"/>
</dbReference>
<reference evidence="7 8" key="1">
    <citation type="journal article" date="2019" name="Sci. Data">
        <title>Hybrid genome assembly and annotation of Danionella translucida.</title>
        <authorList>
            <person name="Kadobianskyi M."/>
            <person name="Schulze L."/>
            <person name="Schuelke M."/>
            <person name="Judkewitz B."/>
        </authorList>
    </citation>
    <scope>NUCLEOTIDE SEQUENCE [LARGE SCALE GENOMIC DNA]</scope>
    <source>
        <strain evidence="7 8">Bolton</strain>
    </source>
</reference>
<dbReference type="InterPro" id="IPR035976">
    <property type="entry name" value="Sushi/SCR/CCP_sf"/>
</dbReference>
<dbReference type="SUPFAM" id="SSF57535">
    <property type="entry name" value="Complement control module/SCR domain"/>
    <property type="match status" value="4"/>
</dbReference>
<dbReference type="CDD" id="cd00033">
    <property type="entry name" value="CCP"/>
    <property type="match status" value="4"/>
</dbReference>
<name>A0A553QHG9_9TELE</name>
<keyword evidence="5" id="KW-1133">Transmembrane helix</keyword>
<keyword evidence="1" id="KW-0732">Signal</keyword>
<sequence>MTQLNRYQRSRAEDEREDPVASSAALFIHFNGERLKNVFPDDSVAVVECAKGYTRTEGSSSITCLNGTWSTVELTCQKIDCGVPTPSPHMKYRIEKGTLFGDFIQPVCDEGYDLEGSSFRQCLVSGWSGRVECTLITCEVPDQIEHGEVTFPKPVPKYNDSIEYSCHEDYILVGNRTIRCDGNGEYSSLPPECKAAGCEAPEVSFAHQTEGSPPYLPQSRVVFECWTGYRMNGAASAVCEGTHWSLLPECAEVIITKIKSSSTTIQAASTTTISVTESHGSSEGQNITDSQILVDDFSVAVIVVVSTIGVILAVCVLLYHNSKYKGSYNTGEEQRTKEELFLYQSL</sequence>
<dbReference type="AlphaFoldDB" id="A0A553QHG9"/>
<dbReference type="PROSITE" id="PS50923">
    <property type="entry name" value="SUSHI"/>
    <property type="match status" value="3"/>
</dbReference>
<feature type="disulfide bond" evidence="4">
    <location>
        <begin position="166"/>
        <end position="193"/>
    </location>
</feature>
<keyword evidence="3 4" id="KW-1015">Disulfide bond</keyword>
<dbReference type="STRING" id="623744.A0A553QHG9"/>
<dbReference type="SMART" id="SM00032">
    <property type="entry name" value="CCP"/>
    <property type="match status" value="4"/>
</dbReference>
<dbReference type="EMBL" id="SRMA01025984">
    <property type="protein sequence ID" value="TRY89373.1"/>
    <property type="molecule type" value="Genomic_DNA"/>
</dbReference>
<dbReference type="PANTHER" id="PTHR45656">
    <property type="entry name" value="PROTEIN CBR-CLEC-78"/>
    <property type="match status" value="1"/>
</dbReference>
<keyword evidence="5" id="KW-0472">Membrane</keyword>
<keyword evidence="5" id="KW-0812">Transmembrane</keyword>
<keyword evidence="4" id="KW-0768">Sushi</keyword>
<comment type="caution">
    <text evidence="4">Lacks conserved residue(s) required for the propagation of feature annotation.</text>
</comment>
<proteinExistence type="predicted"/>
<evidence type="ECO:0000256" key="2">
    <source>
        <dbReference type="ARBA" id="ARBA00022737"/>
    </source>
</evidence>
<feature type="domain" description="Sushi" evidence="6">
    <location>
        <begin position="79"/>
        <end position="135"/>
    </location>
</feature>
<evidence type="ECO:0000313" key="7">
    <source>
        <dbReference type="EMBL" id="TRY89373.1"/>
    </source>
</evidence>
<evidence type="ECO:0000256" key="3">
    <source>
        <dbReference type="ARBA" id="ARBA00023157"/>
    </source>
</evidence>
<protein>
    <recommendedName>
        <fullName evidence="6">Sushi domain-containing protein</fullName>
    </recommendedName>
</protein>
<dbReference type="InterPro" id="IPR051277">
    <property type="entry name" value="SEZ6_CSMD_C4BPB_Regulators"/>
</dbReference>
<organism evidence="7 8">
    <name type="scientific">Danionella cerebrum</name>
    <dbReference type="NCBI Taxonomy" id="2873325"/>
    <lineage>
        <taxon>Eukaryota</taxon>
        <taxon>Metazoa</taxon>
        <taxon>Chordata</taxon>
        <taxon>Craniata</taxon>
        <taxon>Vertebrata</taxon>
        <taxon>Euteleostomi</taxon>
        <taxon>Actinopterygii</taxon>
        <taxon>Neopterygii</taxon>
        <taxon>Teleostei</taxon>
        <taxon>Ostariophysi</taxon>
        <taxon>Cypriniformes</taxon>
        <taxon>Danionidae</taxon>
        <taxon>Danioninae</taxon>
        <taxon>Danionella</taxon>
    </lineage>
</organism>
<comment type="caution">
    <text evidence="7">The sequence shown here is derived from an EMBL/GenBank/DDBJ whole genome shotgun (WGS) entry which is preliminary data.</text>
</comment>
<keyword evidence="8" id="KW-1185">Reference proteome</keyword>
<dbReference type="Pfam" id="PF00084">
    <property type="entry name" value="Sushi"/>
    <property type="match status" value="4"/>
</dbReference>
<evidence type="ECO:0000256" key="5">
    <source>
        <dbReference type="SAM" id="Phobius"/>
    </source>
</evidence>